<dbReference type="PANTHER" id="PTHR10333">
    <property type="entry name" value="INHIBITOR OF GROWTH PROTEIN"/>
    <property type="match status" value="1"/>
</dbReference>
<dbReference type="GO" id="GO:0006325">
    <property type="term" value="P:chromatin organization"/>
    <property type="evidence" value="ECO:0007669"/>
    <property type="project" value="UniProtKB-KW"/>
</dbReference>
<evidence type="ECO:0000313" key="4">
    <source>
        <dbReference type="Proteomes" id="UP000193719"/>
    </source>
</evidence>
<dbReference type="GO" id="GO:0006355">
    <property type="term" value="P:regulation of DNA-templated transcription"/>
    <property type="evidence" value="ECO:0007669"/>
    <property type="project" value="TreeGrafter"/>
</dbReference>
<dbReference type="Pfam" id="PF12998">
    <property type="entry name" value="ING"/>
    <property type="match status" value="1"/>
</dbReference>
<gene>
    <name evidence="3" type="ORF">BCR36DRAFT_230842</name>
</gene>
<protein>
    <recommendedName>
        <fullName evidence="2">Inhibitor of growth protein N-terminal histone-binding domain-containing protein</fullName>
    </recommendedName>
</protein>
<feature type="domain" description="Inhibitor of growth protein N-terminal histone-binding" evidence="2">
    <location>
        <begin position="11"/>
        <end position="112"/>
    </location>
</feature>
<dbReference type="Proteomes" id="UP000193719">
    <property type="component" value="Unassembled WGS sequence"/>
</dbReference>
<dbReference type="InterPro" id="IPR028651">
    <property type="entry name" value="ING_fam"/>
</dbReference>
<dbReference type="InterPro" id="IPR024610">
    <property type="entry name" value="ING_N_histone-binding"/>
</dbReference>
<accession>A0A1Y1VFZ6</accession>
<keyword evidence="1" id="KW-0156">Chromatin regulator</keyword>
<keyword evidence="4" id="KW-1185">Reference proteome</keyword>
<reference evidence="3 4" key="2">
    <citation type="submission" date="2016-08" db="EMBL/GenBank/DDBJ databases">
        <title>Pervasive Adenine N6-methylation of Active Genes in Fungi.</title>
        <authorList>
            <consortium name="DOE Joint Genome Institute"/>
            <person name="Mondo S.J."/>
            <person name="Dannebaum R.O."/>
            <person name="Kuo R.C."/>
            <person name="Labutti K."/>
            <person name="Haridas S."/>
            <person name="Kuo A."/>
            <person name="Salamov A."/>
            <person name="Ahrendt S.R."/>
            <person name="Lipzen A."/>
            <person name="Sullivan W."/>
            <person name="Andreopoulos W.B."/>
            <person name="Clum A."/>
            <person name="Lindquist E."/>
            <person name="Daum C."/>
            <person name="Ramamoorthy G.K."/>
            <person name="Gryganskyi A."/>
            <person name="Culley D."/>
            <person name="Magnuson J.K."/>
            <person name="James T.Y."/>
            <person name="O'Malley M.A."/>
            <person name="Stajich J.E."/>
            <person name="Spatafora J.W."/>
            <person name="Visel A."/>
            <person name="Grigoriev I.V."/>
        </authorList>
    </citation>
    <scope>NUCLEOTIDE SEQUENCE [LARGE SCALE GENOMIC DNA]</scope>
    <source>
        <strain evidence="4">finn</strain>
    </source>
</reference>
<name>A0A1Y1VFZ6_9FUNG</name>
<comment type="caution">
    <text evidence="3">The sequence shown here is derived from an EMBL/GenBank/DDBJ whole genome shotgun (WGS) entry which is preliminary data.</text>
</comment>
<organism evidence="3 4">
    <name type="scientific">Piromyces finnis</name>
    <dbReference type="NCBI Taxonomy" id="1754191"/>
    <lineage>
        <taxon>Eukaryota</taxon>
        <taxon>Fungi</taxon>
        <taxon>Fungi incertae sedis</taxon>
        <taxon>Chytridiomycota</taxon>
        <taxon>Chytridiomycota incertae sedis</taxon>
        <taxon>Neocallimastigomycetes</taxon>
        <taxon>Neocallimastigales</taxon>
        <taxon>Neocallimastigaceae</taxon>
        <taxon>Piromyces</taxon>
    </lineage>
</organism>
<proteinExistence type="predicted"/>
<dbReference type="GO" id="GO:0005634">
    <property type="term" value="C:nucleus"/>
    <property type="evidence" value="ECO:0007669"/>
    <property type="project" value="TreeGrafter"/>
</dbReference>
<dbReference type="AlphaFoldDB" id="A0A1Y1VFZ6"/>
<dbReference type="STRING" id="1754191.A0A1Y1VFZ6"/>
<dbReference type="SMART" id="SM01408">
    <property type="entry name" value="ING"/>
    <property type="match status" value="1"/>
</dbReference>
<reference evidence="3 4" key="1">
    <citation type="submission" date="2016-08" db="EMBL/GenBank/DDBJ databases">
        <title>Genomes of anaerobic fungi encode conserved fungal cellulosomes for biomass hydrolysis.</title>
        <authorList>
            <consortium name="DOE Joint Genome Institute"/>
            <person name="Haitjema C.H."/>
            <person name="Gilmore S.P."/>
            <person name="Henske J.K."/>
            <person name="Solomon K.V."/>
            <person name="De Groot R."/>
            <person name="Kuo A."/>
            <person name="Mondo S.J."/>
            <person name="Salamov A.A."/>
            <person name="Labutti K."/>
            <person name="Zhao Z."/>
            <person name="Chiniquy J."/>
            <person name="Barry K."/>
            <person name="Brewer H.M."/>
            <person name="Purvine S.O."/>
            <person name="Wright A.T."/>
            <person name="Boxma B."/>
            <person name="Van Alen T."/>
            <person name="Hackstein J.H."/>
            <person name="Baker S.E."/>
            <person name="Grigoriev I.V."/>
            <person name="O'Malley M.A."/>
        </authorList>
    </citation>
    <scope>NUCLEOTIDE SEQUENCE [LARGE SCALE GENOMIC DNA]</scope>
    <source>
        <strain evidence="4">finn</strain>
    </source>
</reference>
<dbReference type="PANTHER" id="PTHR10333:SF42">
    <property type="entry name" value="INHIBITOR OF GROWTH PROTEIN 5"/>
    <property type="match status" value="1"/>
</dbReference>
<evidence type="ECO:0000259" key="2">
    <source>
        <dbReference type="SMART" id="SM01408"/>
    </source>
</evidence>
<evidence type="ECO:0000256" key="1">
    <source>
        <dbReference type="ARBA" id="ARBA00022853"/>
    </source>
</evidence>
<dbReference type="EMBL" id="MCFH01000009">
    <property type="protein sequence ID" value="ORX55328.1"/>
    <property type="molecule type" value="Genomic_DNA"/>
</dbReference>
<sequence>MSSKEQNKFSVIEDYLDCIDSLPIDLSRMLTDIREQDCLTKDNVKKMENLSDELHNSILNNTENDRINICNNLLSVLEENLLIGEKKVKLAQKTYEMVSARIKRIDEDAAIIEEEEFTSTKAQRTYTNDLNAIIPSSEYKTIKLSSINTSDNDENMDNTSN</sequence>
<dbReference type="Gene3D" id="6.10.140.1740">
    <property type="match status" value="1"/>
</dbReference>
<evidence type="ECO:0000313" key="3">
    <source>
        <dbReference type="EMBL" id="ORX55328.1"/>
    </source>
</evidence>
<dbReference type="OrthoDB" id="5411773at2759"/>
<feature type="non-terminal residue" evidence="3">
    <location>
        <position position="161"/>
    </location>
</feature>